<sequence length="213" mass="23977">MLEPWTNDTIKKYFGYYDNRKWGAITYPGQSVAVFFAFKHFKPTDLTGIVIGSQSPWVEAMALYHGAAKVITAEYIPLNIQHPQLAYVHSIELVKNWQKYAGVDFVASFSSIEHSGLGRYGDPPDPIGDLRELSKIFCLLKKGGLLYLGLPSGADAVVYNAHRIYGYIRWPMIAAGFEFLGAFYGPNPTPYKKPPPVLSVGNYKQYLFVLRKK</sequence>
<protein>
    <submittedName>
        <fullName evidence="2">DUF268 domain-containing protein</fullName>
    </submittedName>
</protein>
<dbReference type="Proteomes" id="UP000887566">
    <property type="component" value="Unplaced"/>
</dbReference>
<keyword evidence="1" id="KW-1185">Reference proteome</keyword>
<dbReference type="WBParaSite" id="PSAMB.scaffold7832size7040.g30592.t1">
    <property type="protein sequence ID" value="PSAMB.scaffold7832size7040.g30592.t1"/>
    <property type="gene ID" value="PSAMB.scaffold7832size7040.g30592"/>
</dbReference>
<organism evidence="1 2">
    <name type="scientific">Plectus sambesii</name>
    <dbReference type="NCBI Taxonomy" id="2011161"/>
    <lineage>
        <taxon>Eukaryota</taxon>
        <taxon>Metazoa</taxon>
        <taxon>Ecdysozoa</taxon>
        <taxon>Nematoda</taxon>
        <taxon>Chromadorea</taxon>
        <taxon>Plectida</taxon>
        <taxon>Plectina</taxon>
        <taxon>Plectoidea</taxon>
        <taxon>Plectidae</taxon>
        <taxon>Plectus</taxon>
    </lineage>
</organism>
<dbReference type="Pfam" id="PF03269">
    <property type="entry name" value="DUF268"/>
    <property type="match status" value="1"/>
</dbReference>
<proteinExistence type="predicted"/>
<dbReference type="InterPro" id="IPR004951">
    <property type="entry name" value="DUF268_CAE_spp"/>
</dbReference>
<evidence type="ECO:0000313" key="2">
    <source>
        <dbReference type="WBParaSite" id="PSAMB.scaffold7832size7040.g30592.t1"/>
    </source>
</evidence>
<evidence type="ECO:0000313" key="1">
    <source>
        <dbReference type="Proteomes" id="UP000887566"/>
    </source>
</evidence>
<name>A0A914XFJ7_9BILA</name>
<dbReference type="AlphaFoldDB" id="A0A914XFJ7"/>
<reference evidence="2" key="1">
    <citation type="submission" date="2022-11" db="UniProtKB">
        <authorList>
            <consortium name="WormBaseParasite"/>
        </authorList>
    </citation>
    <scope>IDENTIFICATION</scope>
</reference>
<accession>A0A914XFJ7</accession>